<feature type="compositionally biased region" description="Basic and acidic residues" evidence="1">
    <location>
        <begin position="245"/>
        <end position="256"/>
    </location>
</feature>
<proteinExistence type="predicted"/>
<reference evidence="2" key="1">
    <citation type="submission" date="2021-12" db="EMBL/GenBank/DDBJ databases">
        <authorList>
            <person name="King R."/>
        </authorList>
    </citation>
    <scope>NUCLEOTIDE SEQUENCE</scope>
</reference>
<feature type="compositionally biased region" description="Basic and acidic residues" evidence="1">
    <location>
        <begin position="223"/>
        <end position="233"/>
    </location>
</feature>
<evidence type="ECO:0000313" key="2">
    <source>
        <dbReference type="EMBL" id="CAH2991787.1"/>
    </source>
</evidence>
<feature type="compositionally biased region" description="Basic residues" evidence="1">
    <location>
        <begin position="208"/>
        <end position="220"/>
    </location>
</feature>
<gene>
    <name evidence="2" type="ORF">CHILSU_LOCUS10829</name>
</gene>
<dbReference type="EMBL" id="OU963901">
    <property type="protein sequence ID" value="CAH2991787.1"/>
    <property type="molecule type" value="Genomic_DNA"/>
</dbReference>
<feature type="region of interest" description="Disordered" evidence="1">
    <location>
        <begin position="151"/>
        <end position="256"/>
    </location>
</feature>
<accession>A0ABN8LBC6</accession>
<feature type="compositionally biased region" description="Basic and acidic residues" evidence="1">
    <location>
        <begin position="191"/>
        <end position="201"/>
    </location>
</feature>
<evidence type="ECO:0000313" key="3">
    <source>
        <dbReference type="Proteomes" id="UP001153292"/>
    </source>
</evidence>
<feature type="compositionally biased region" description="Basic and acidic residues" evidence="1">
    <location>
        <begin position="152"/>
        <end position="182"/>
    </location>
</feature>
<protein>
    <submittedName>
        <fullName evidence="2">Uncharacterized protein</fullName>
    </submittedName>
</protein>
<sequence>MLHVTTNGVSQYEPCYRFPTPRRWYRRTPLRLREDPQLCYAENLRQSVDNDLRYRQTPVQQHNYKQILDDMVDKRKKEIKDEKKRTLDYERKMHTMEGPWGRPGPGGAAWRNPRDIGLNFTKSMGWTDNEIFNKLQGDQKLYKRSSLALPKVKRDDDTKEQIEADKENEKPCNTDKLPDIKQTKIVNESSPENKSDEKLTKEANGNGKGKRSPKKSKFVKRLSNGDRVQKVVPDDNWDAGSAIRQEGDTSKGAEKKLTPEANILRVTGGIELVPLLARRRRVGARTLPSSDVTRTPEQQCQWREIDIQYLRDLKHQIRVKNQQIEEKRKNSAESVIRHHETWQSMWGRPGHGAPVERGRYARSNLAQLLYVAPLSNAPESQNSPVRMRWRN</sequence>
<name>A0ABN8LBC6_CHISP</name>
<dbReference type="Proteomes" id="UP001153292">
    <property type="component" value="Chromosome 8"/>
</dbReference>
<organism evidence="2 3">
    <name type="scientific">Chilo suppressalis</name>
    <name type="common">Asiatic rice borer moth</name>
    <dbReference type="NCBI Taxonomy" id="168631"/>
    <lineage>
        <taxon>Eukaryota</taxon>
        <taxon>Metazoa</taxon>
        <taxon>Ecdysozoa</taxon>
        <taxon>Arthropoda</taxon>
        <taxon>Hexapoda</taxon>
        <taxon>Insecta</taxon>
        <taxon>Pterygota</taxon>
        <taxon>Neoptera</taxon>
        <taxon>Endopterygota</taxon>
        <taxon>Lepidoptera</taxon>
        <taxon>Glossata</taxon>
        <taxon>Ditrysia</taxon>
        <taxon>Pyraloidea</taxon>
        <taxon>Crambidae</taxon>
        <taxon>Crambinae</taxon>
        <taxon>Chilo</taxon>
    </lineage>
</organism>
<keyword evidence="3" id="KW-1185">Reference proteome</keyword>
<evidence type="ECO:0000256" key="1">
    <source>
        <dbReference type="SAM" id="MobiDB-lite"/>
    </source>
</evidence>